<feature type="domain" description="MYND-type" evidence="6">
    <location>
        <begin position="154"/>
        <end position="192"/>
    </location>
</feature>
<sequence length="466" mass="50426">MSKSLASASKLDHKILVPSDQGGGEDEGKDNNDGIIEIATTANSTISNTLPTAPPQVDDFVQTPDFKRLLISFVHDETLTRLSEGAFSECPELKSLTIPDSLQTLGFLVFCACFKLVPSNIDAQDNNKVVAYLSSQQKKSPTTATLKLTSMKLCGYPGCSEPAPLKCSHCKDVNNCSKNYQKAHWKVHKKLCVSPSKKMLVELEIVAKMKERYGKKGETVETTNNAPAANPMTSMTKNAAHATVYDFMATVDFKRLLIGFVPDDTLMALKCTTKAWKAVAESAIDAGVESGQLMVHGVENLSFGGANANARKERLKLATRVIFLLNITKVGEQACLGASNSIIVDIPESVESIGIYAFSGCQSLTTVSFLTTLTFIGYWAFGNCTTLENVDLLHTNLQELEEQAFDGCSELTSMTIPDSLQTLGNAVFWRCSKLVPSNIHPTDSIAVVAHLRSQQLLSAIPPNASS</sequence>
<dbReference type="EMBL" id="BRXW01000333">
    <property type="protein sequence ID" value="GMI18423.1"/>
    <property type="molecule type" value="Genomic_DNA"/>
</dbReference>
<dbReference type="SUPFAM" id="SSF52058">
    <property type="entry name" value="L domain-like"/>
    <property type="match status" value="1"/>
</dbReference>
<proteinExistence type="predicted"/>
<feature type="region of interest" description="Disordered" evidence="5">
    <location>
        <begin position="1"/>
        <end position="32"/>
    </location>
</feature>
<dbReference type="Gene3D" id="6.10.140.2220">
    <property type="match status" value="1"/>
</dbReference>
<comment type="caution">
    <text evidence="7">The sequence shown here is derived from an EMBL/GenBank/DDBJ whole genome shotgun (WGS) entry which is preliminary data.</text>
</comment>
<dbReference type="GO" id="GO:0008270">
    <property type="term" value="F:zinc ion binding"/>
    <property type="evidence" value="ECO:0007669"/>
    <property type="project" value="UniProtKB-KW"/>
</dbReference>
<dbReference type="InterPro" id="IPR002893">
    <property type="entry name" value="Znf_MYND"/>
</dbReference>
<dbReference type="AlphaFoldDB" id="A0A9W7L070"/>
<dbReference type="InterPro" id="IPR032675">
    <property type="entry name" value="LRR_dom_sf"/>
</dbReference>
<dbReference type="PANTHER" id="PTHR45661:SF3">
    <property type="entry name" value="IG-LIKE DOMAIN-CONTAINING PROTEIN"/>
    <property type="match status" value="1"/>
</dbReference>
<dbReference type="PROSITE" id="PS50865">
    <property type="entry name" value="ZF_MYND_2"/>
    <property type="match status" value="1"/>
</dbReference>
<dbReference type="SUPFAM" id="SSF144232">
    <property type="entry name" value="HIT/MYND zinc finger-like"/>
    <property type="match status" value="1"/>
</dbReference>
<evidence type="ECO:0000256" key="4">
    <source>
        <dbReference type="PROSITE-ProRule" id="PRU00134"/>
    </source>
</evidence>
<evidence type="ECO:0000256" key="1">
    <source>
        <dbReference type="ARBA" id="ARBA00022723"/>
    </source>
</evidence>
<accession>A0A9W7L070</accession>
<organism evidence="7 8">
    <name type="scientific">Triparma laevis f. longispina</name>
    <dbReference type="NCBI Taxonomy" id="1714387"/>
    <lineage>
        <taxon>Eukaryota</taxon>
        <taxon>Sar</taxon>
        <taxon>Stramenopiles</taxon>
        <taxon>Ochrophyta</taxon>
        <taxon>Bolidophyceae</taxon>
        <taxon>Parmales</taxon>
        <taxon>Triparmaceae</taxon>
        <taxon>Triparma</taxon>
    </lineage>
</organism>
<dbReference type="InterPro" id="IPR026906">
    <property type="entry name" value="LRR_5"/>
</dbReference>
<name>A0A9W7L070_9STRA</name>
<keyword evidence="3" id="KW-0862">Zinc</keyword>
<keyword evidence="2 4" id="KW-0863">Zinc-finger</keyword>
<dbReference type="Pfam" id="PF01753">
    <property type="entry name" value="zf-MYND"/>
    <property type="match status" value="1"/>
</dbReference>
<dbReference type="Pfam" id="PF13306">
    <property type="entry name" value="LRR_5"/>
    <property type="match status" value="2"/>
</dbReference>
<evidence type="ECO:0000256" key="2">
    <source>
        <dbReference type="ARBA" id="ARBA00022771"/>
    </source>
</evidence>
<evidence type="ECO:0000259" key="6">
    <source>
        <dbReference type="PROSITE" id="PS50865"/>
    </source>
</evidence>
<dbReference type="InterPro" id="IPR053139">
    <property type="entry name" value="Surface_bspA-like"/>
</dbReference>
<reference evidence="8" key="1">
    <citation type="journal article" date="2023" name="Commun. Biol.">
        <title>Genome analysis of Parmales, the sister group of diatoms, reveals the evolutionary specialization of diatoms from phago-mixotrophs to photoautotrophs.</title>
        <authorList>
            <person name="Ban H."/>
            <person name="Sato S."/>
            <person name="Yoshikawa S."/>
            <person name="Yamada K."/>
            <person name="Nakamura Y."/>
            <person name="Ichinomiya M."/>
            <person name="Sato N."/>
            <person name="Blanc-Mathieu R."/>
            <person name="Endo H."/>
            <person name="Kuwata A."/>
            <person name="Ogata H."/>
        </authorList>
    </citation>
    <scope>NUCLEOTIDE SEQUENCE [LARGE SCALE GENOMIC DNA]</scope>
    <source>
        <strain evidence="8">NIES 3700</strain>
    </source>
</reference>
<keyword evidence="1" id="KW-0479">Metal-binding</keyword>
<evidence type="ECO:0000313" key="7">
    <source>
        <dbReference type="EMBL" id="GMI18423.1"/>
    </source>
</evidence>
<evidence type="ECO:0000256" key="5">
    <source>
        <dbReference type="SAM" id="MobiDB-lite"/>
    </source>
</evidence>
<dbReference type="Gene3D" id="3.80.10.10">
    <property type="entry name" value="Ribonuclease Inhibitor"/>
    <property type="match status" value="2"/>
</dbReference>
<gene>
    <name evidence="7" type="ORF">TrLO_g5265</name>
</gene>
<evidence type="ECO:0000313" key="8">
    <source>
        <dbReference type="Proteomes" id="UP001165122"/>
    </source>
</evidence>
<protein>
    <recommendedName>
        <fullName evidence="6">MYND-type domain-containing protein</fullName>
    </recommendedName>
</protein>
<dbReference type="Proteomes" id="UP001165122">
    <property type="component" value="Unassembled WGS sequence"/>
</dbReference>
<evidence type="ECO:0000256" key="3">
    <source>
        <dbReference type="ARBA" id="ARBA00022833"/>
    </source>
</evidence>
<dbReference type="PANTHER" id="PTHR45661">
    <property type="entry name" value="SURFACE ANTIGEN"/>
    <property type="match status" value="1"/>
</dbReference>
<keyword evidence="8" id="KW-1185">Reference proteome</keyword>